<evidence type="ECO:0000256" key="1">
    <source>
        <dbReference type="ARBA" id="ARBA00023015"/>
    </source>
</evidence>
<reference evidence="4 5" key="2">
    <citation type="submission" date="2024-02" db="EMBL/GenBank/DDBJ databases">
        <title>The Genome Sequence of Enterococcus sp. DIV0159.</title>
        <authorList>
            <person name="Earl A."/>
            <person name="Manson A."/>
            <person name="Gilmore M."/>
            <person name="Sanders J."/>
            <person name="Shea T."/>
            <person name="Howe W."/>
            <person name="Livny J."/>
            <person name="Cuomo C."/>
            <person name="Neafsey D."/>
            <person name="Birren B."/>
        </authorList>
    </citation>
    <scope>NUCLEOTIDE SEQUENCE [LARGE SCALE GENOMIC DNA]</scope>
    <source>
        <strain evidence="4 5">665A</strain>
    </source>
</reference>
<evidence type="ECO:0000256" key="2">
    <source>
        <dbReference type="ARBA" id="ARBA00023163"/>
    </source>
</evidence>
<dbReference type="PANTHER" id="PTHR30185:SF13">
    <property type="entry name" value="LICABCH OPERON REGULATOR-RELATED"/>
    <property type="match status" value="1"/>
</dbReference>
<dbReference type="PANTHER" id="PTHR30185">
    <property type="entry name" value="CRYPTIC BETA-GLUCOSIDE BGL OPERON ANTITERMINATOR"/>
    <property type="match status" value="1"/>
</dbReference>
<dbReference type="InterPro" id="IPR050661">
    <property type="entry name" value="BglG_antiterminators"/>
</dbReference>
<evidence type="ECO:0000259" key="3">
    <source>
        <dbReference type="Pfam" id="PF05043"/>
    </source>
</evidence>
<dbReference type="InterPro" id="IPR007737">
    <property type="entry name" value="Mga_HTH"/>
</dbReference>
<evidence type="ECO:0000313" key="5">
    <source>
        <dbReference type="Proteomes" id="UP000664357"/>
    </source>
</evidence>
<keyword evidence="2" id="KW-0804">Transcription</keyword>
<sequence>MENELFDLLEAKNQMIYRIIDLSKYENEWLEVQKIANELSLNERSIQRYIHYLEEITEEFNASSKNTVEITYSKFKGLRLESNPGTINELKTFIIYSDETVKLLIEMCLIKTKTTKQYSEENFISMYSVKKSLDKISLLLAKFNLSINRSNLSFCGEEKNIRVFTYMFLWAVFKNDSWPFSYISEDKILQSVDIFFEEAGIQTTKIHKKQMLFMSAVCLMRNKKKYFIESHENWDDYVNIGALRNDSFISQEINNYQVYNDNEIYFILLVVQMQYRMFKSDTIKERILLYHEKKQTDVYRLTEAVMKNFQEEFFEIPEERKDVFFTYCFCAHLYCKVFPGIEFDINGQNIKNGKNFSNNLIFRLENFIEAIDFQTDILQEKVFLSKIYAAIFSHFKSPNSYDPRIIIGIDSEFPFLVRENLKVNLKRKFSDTFNLSVVESESGVEDILVTTMPSLYDSREHVCTIDYPLKERDYLFLEAELNKLQDSLNEHSIQQVS</sequence>
<proteinExistence type="predicted"/>
<name>A0ABV0ERA6_9ENTE</name>
<accession>A0ABV0ERA6</accession>
<gene>
    <name evidence="4" type="ORF">JZO67_002139</name>
</gene>
<dbReference type="EMBL" id="JAFREL020000001">
    <property type="protein sequence ID" value="MEO1770188.1"/>
    <property type="molecule type" value="Genomic_DNA"/>
</dbReference>
<dbReference type="RefSeq" id="WP_207703614.1">
    <property type="nucleotide sequence ID" value="NZ_JAFREL020000001.1"/>
</dbReference>
<dbReference type="Pfam" id="PF05043">
    <property type="entry name" value="Mga"/>
    <property type="match status" value="1"/>
</dbReference>
<protein>
    <recommendedName>
        <fullName evidence="3">Mga helix-turn-helix domain-containing protein</fullName>
    </recommendedName>
</protein>
<evidence type="ECO:0000313" key="4">
    <source>
        <dbReference type="EMBL" id="MEO1770188.1"/>
    </source>
</evidence>
<comment type="caution">
    <text evidence="4">The sequence shown here is derived from an EMBL/GenBank/DDBJ whole genome shotgun (WGS) entry which is preliminary data.</text>
</comment>
<dbReference type="Proteomes" id="UP000664357">
    <property type="component" value="Unassembled WGS sequence"/>
</dbReference>
<reference evidence="4 5" key="1">
    <citation type="submission" date="2021-03" db="EMBL/GenBank/DDBJ databases">
        <authorList>
            <person name="Gilmore M.S."/>
            <person name="Schwartzman J."/>
            <person name="Van Tyne D."/>
            <person name="Martin M."/>
            <person name="Earl A.M."/>
            <person name="Manson A.L."/>
            <person name="Straub T."/>
            <person name="Salamzade R."/>
            <person name="Saavedra J."/>
            <person name="Lebreton F."/>
            <person name="Prichula J."/>
            <person name="Schaufler K."/>
            <person name="Gaca A."/>
            <person name="Sgardioli B."/>
            <person name="Wagenaar J."/>
            <person name="Strong T."/>
        </authorList>
    </citation>
    <scope>NUCLEOTIDE SEQUENCE [LARGE SCALE GENOMIC DNA]</scope>
    <source>
        <strain evidence="4 5">665A</strain>
    </source>
</reference>
<keyword evidence="1" id="KW-0805">Transcription regulation</keyword>
<feature type="domain" description="Mga helix-turn-helix" evidence="3">
    <location>
        <begin position="87"/>
        <end position="168"/>
    </location>
</feature>
<organism evidence="4 5">
    <name type="scientific">Candidatus Enterococcus ferrettii</name>
    <dbReference type="NCBI Taxonomy" id="2815324"/>
    <lineage>
        <taxon>Bacteria</taxon>
        <taxon>Bacillati</taxon>
        <taxon>Bacillota</taxon>
        <taxon>Bacilli</taxon>
        <taxon>Lactobacillales</taxon>
        <taxon>Enterococcaceae</taxon>
        <taxon>Enterococcus</taxon>
    </lineage>
</organism>
<keyword evidence="5" id="KW-1185">Reference proteome</keyword>